<organism evidence="3 4">
    <name type="scientific">Echinicola rosea</name>
    <dbReference type="NCBI Taxonomy" id="1807691"/>
    <lineage>
        <taxon>Bacteria</taxon>
        <taxon>Pseudomonadati</taxon>
        <taxon>Bacteroidota</taxon>
        <taxon>Cytophagia</taxon>
        <taxon>Cytophagales</taxon>
        <taxon>Cyclobacteriaceae</taxon>
        <taxon>Echinicola</taxon>
    </lineage>
</organism>
<protein>
    <submittedName>
        <fullName evidence="3">Uncharacterized protein</fullName>
    </submittedName>
</protein>
<evidence type="ECO:0000313" key="4">
    <source>
        <dbReference type="Proteomes" id="UP000647339"/>
    </source>
</evidence>
<sequence>MPEIKVKDKVDNGTLIYIILTIVFFVIQALSKKKKDKGQENVDLPEGEESQRKPVSFEDLLKEIRQEQQERQSDLEKTGQKPSTKVPEPPKRTNEVLEKIPAQERQKPETQYYEGTYQADHAVHGEKLVKLDDQVDLEANEKILKEVEDVAGDDIGTNRYRRMLKDPQTLKDAVVVAEILNRRY</sequence>
<evidence type="ECO:0000256" key="1">
    <source>
        <dbReference type="SAM" id="MobiDB-lite"/>
    </source>
</evidence>
<dbReference type="EMBL" id="BMIU01000042">
    <property type="protein sequence ID" value="GGF51789.1"/>
    <property type="molecule type" value="Genomic_DNA"/>
</dbReference>
<reference evidence="4" key="1">
    <citation type="journal article" date="2019" name="Int. J. Syst. Evol. Microbiol.">
        <title>The Global Catalogue of Microorganisms (GCM) 10K type strain sequencing project: providing services to taxonomists for standard genome sequencing and annotation.</title>
        <authorList>
            <consortium name="The Broad Institute Genomics Platform"/>
            <consortium name="The Broad Institute Genome Sequencing Center for Infectious Disease"/>
            <person name="Wu L."/>
            <person name="Ma J."/>
        </authorList>
    </citation>
    <scope>NUCLEOTIDE SEQUENCE [LARGE SCALE GENOMIC DNA]</scope>
    <source>
        <strain evidence="4">CGMCC 1.15407</strain>
    </source>
</reference>
<proteinExistence type="predicted"/>
<evidence type="ECO:0000313" key="3">
    <source>
        <dbReference type="EMBL" id="GGF51789.1"/>
    </source>
</evidence>
<feature type="transmembrane region" description="Helical" evidence="2">
    <location>
        <begin position="12"/>
        <end position="30"/>
    </location>
</feature>
<keyword evidence="2" id="KW-0472">Membrane</keyword>
<name>A0ABQ1VCM7_9BACT</name>
<feature type="compositionally biased region" description="Basic and acidic residues" evidence="1">
    <location>
        <begin position="49"/>
        <end position="79"/>
    </location>
</feature>
<gene>
    <name evidence="3" type="ORF">GCM10011339_45470</name>
</gene>
<dbReference type="RefSeq" id="WP_137404075.1">
    <property type="nucleotide sequence ID" value="NZ_BMIU01000042.1"/>
</dbReference>
<dbReference type="Proteomes" id="UP000647339">
    <property type="component" value="Unassembled WGS sequence"/>
</dbReference>
<accession>A0ABQ1VCM7</accession>
<keyword evidence="2" id="KW-1133">Transmembrane helix</keyword>
<evidence type="ECO:0000256" key="2">
    <source>
        <dbReference type="SAM" id="Phobius"/>
    </source>
</evidence>
<feature type="region of interest" description="Disordered" evidence="1">
    <location>
        <begin position="34"/>
        <end position="94"/>
    </location>
</feature>
<keyword evidence="2" id="KW-0812">Transmembrane</keyword>
<comment type="caution">
    <text evidence="3">The sequence shown here is derived from an EMBL/GenBank/DDBJ whole genome shotgun (WGS) entry which is preliminary data.</text>
</comment>
<keyword evidence="4" id="KW-1185">Reference proteome</keyword>